<dbReference type="EMBL" id="JAEPRB010000650">
    <property type="protein sequence ID" value="KAG2213770.1"/>
    <property type="molecule type" value="Genomic_DNA"/>
</dbReference>
<feature type="region of interest" description="Disordered" evidence="1">
    <location>
        <begin position="541"/>
        <end position="605"/>
    </location>
</feature>
<feature type="compositionally biased region" description="Low complexity" evidence="1">
    <location>
        <begin position="574"/>
        <end position="585"/>
    </location>
</feature>
<name>A0A8H7VAZ0_9FUNG</name>
<evidence type="ECO:0000313" key="2">
    <source>
        <dbReference type="EMBL" id="KAG2213770.1"/>
    </source>
</evidence>
<sequence>MSQQNNKTVDDNSYISPMLAQGTDSLSYKPRLIDFNGYEGEDFRHFQDTLESYFALADVKSDERKAKILLTQVKRYARTFLYNEIEGKNQLLTNYAGLIKLLKNEYITTDVIEYYKDAFEQITQGDDEPPRMFLGRIQQAADLAELGDQGKGLIQAKFKSGLLPQIKKHCYTMGARTFDEYKQYAYGYWRGNHGTTLYPQDNPLIPKKAEDRIPRNWHNSYAPPPKSVLKTAKQYAFHSPDLNKEPDSPVDSLTRKMENLELYQHESPPYSNNYPSRNEDSLESIIRRLIQEETQKYTGYRQNRQINTIIPRYNRQENKNTDTYHNTVRNQNQNRNYTPQRINNIGDNNNPRARPNSPSGTLAALLEEAECEQNTLEENDYKHINHEDADEAKLEERKDWDNIFEIESYHSSEFDDDNDNECIDDFNNFDDELFAARQSTRELRPRNEGDPPVRRKRKQKATRIPLPVSSPDVTQVPTQPAPTAHEVPMENLPHQLPSPLQNSPTIDLPEKEKEKEKETGLNQFSEKLPFQKKKHHLLTDFEKMDLDSPPVISSPKEESTRSTFKQNKKTPQSKNTTIKKNQPKTQPKPKTKASKMPPKRKTTAVSRAPPLLKRMPYNISTDILNCTADIRFGQLLALVPSLRRQFTGACKQARALSVLDDATNNKTPNTTALYANFYIKSKIIRCLIDSGSSRCCISKKLADQLGLKIDKSSTAVFVLGNNERQSSLGTIQHVALYPDGTEPVHIDLEVLPVSATELIIGNSLLNKMNATINYRTKKLRINLGEPRSIPISCERYNPLKTPAYYIKSSDELSEPSSDKDTST</sequence>
<feature type="region of interest" description="Disordered" evidence="1">
    <location>
        <begin position="330"/>
        <end position="359"/>
    </location>
</feature>
<dbReference type="CDD" id="cd00303">
    <property type="entry name" value="retropepsin_like"/>
    <property type="match status" value="1"/>
</dbReference>
<feature type="region of interest" description="Disordered" evidence="1">
    <location>
        <begin position="437"/>
        <end position="528"/>
    </location>
</feature>
<gene>
    <name evidence="2" type="ORF">INT45_006349</name>
</gene>
<dbReference type="Proteomes" id="UP000646827">
    <property type="component" value="Unassembled WGS sequence"/>
</dbReference>
<organism evidence="2 3">
    <name type="scientific">Circinella minor</name>
    <dbReference type="NCBI Taxonomy" id="1195481"/>
    <lineage>
        <taxon>Eukaryota</taxon>
        <taxon>Fungi</taxon>
        <taxon>Fungi incertae sedis</taxon>
        <taxon>Mucoromycota</taxon>
        <taxon>Mucoromycotina</taxon>
        <taxon>Mucoromycetes</taxon>
        <taxon>Mucorales</taxon>
        <taxon>Lichtheimiaceae</taxon>
        <taxon>Circinella</taxon>
    </lineage>
</organism>
<keyword evidence="3" id="KW-1185">Reference proteome</keyword>
<dbReference type="SUPFAM" id="SSF50630">
    <property type="entry name" value="Acid proteases"/>
    <property type="match status" value="1"/>
</dbReference>
<dbReference type="Gene3D" id="2.40.70.10">
    <property type="entry name" value="Acid Proteases"/>
    <property type="match status" value="1"/>
</dbReference>
<evidence type="ECO:0000313" key="3">
    <source>
        <dbReference type="Proteomes" id="UP000646827"/>
    </source>
</evidence>
<protein>
    <recommendedName>
        <fullName evidence="4">Aspartic peptidase DDI1-type domain-containing protein</fullName>
    </recommendedName>
</protein>
<dbReference type="InterPro" id="IPR021109">
    <property type="entry name" value="Peptidase_aspartic_dom_sf"/>
</dbReference>
<reference evidence="2 3" key="1">
    <citation type="submission" date="2020-12" db="EMBL/GenBank/DDBJ databases">
        <title>Metabolic potential, ecology and presence of endohyphal bacteria is reflected in genomic diversity of Mucoromycotina.</title>
        <authorList>
            <person name="Muszewska A."/>
            <person name="Okrasinska A."/>
            <person name="Steczkiewicz K."/>
            <person name="Drgas O."/>
            <person name="Orlowska M."/>
            <person name="Perlinska-Lenart U."/>
            <person name="Aleksandrzak-Piekarczyk T."/>
            <person name="Szatraj K."/>
            <person name="Zielenkiewicz U."/>
            <person name="Pilsyk S."/>
            <person name="Malc E."/>
            <person name="Mieczkowski P."/>
            <person name="Kruszewska J.S."/>
            <person name="Biernat P."/>
            <person name="Pawlowska J."/>
        </authorList>
    </citation>
    <scope>NUCLEOTIDE SEQUENCE [LARGE SCALE GENOMIC DNA]</scope>
    <source>
        <strain evidence="2 3">CBS 142.35</strain>
    </source>
</reference>
<comment type="caution">
    <text evidence="2">The sequence shown here is derived from an EMBL/GenBank/DDBJ whole genome shotgun (WGS) entry which is preliminary data.</text>
</comment>
<proteinExistence type="predicted"/>
<feature type="compositionally biased region" description="Basic and acidic residues" evidence="1">
    <location>
        <begin position="439"/>
        <end position="453"/>
    </location>
</feature>
<dbReference type="Pfam" id="PF13975">
    <property type="entry name" value="gag-asp_proteas"/>
    <property type="match status" value="1"/>
</dbReference>
<feature type="compositionally biased region" description="Basic and acidic residues" evidence="1">
    <location>
        <begin position="508"/>
        <end position="519"/>
    </location>
</feature>
<accession>A0A8H7VAZ0</accession>
<dbReference type="OrthoDB" id="2275032at2759"/>
<feature type="compositionally biased region" description="Low complexity" evidence="1">
    <location>
        <begin position="348"/>
        <end position="359"/>
    </location>
</feature>
<feature type="compositionally biased region" description="Polar residues" evidence="1">
    <location>
        <begin position="561"/>
        <end position="573"/>
    </location>
</feature>
<feature type="compositionally biased region" description="Polar residues" evidence="1">
    <location>
        <begin position="330"/>
        <end position="347"/>
    </location>
</feature>
<evidence type="ECO:0000256" key="1">
    <source>
        <dbReference type="SAM" id="MobiDB-lite"/>
    </source>
</evidence>
<evidence type="ECO:0008006" key="4">
    <source>
        <dbReference type="Google" id="ProtNLM"/>
    </source>
</evidence>
<feature type="compositionally biased region" description="Basic residues" evidence="1">
    <location>
        <begin position="587"/>
        <end position="602"/>
    </location>
</feature>
<dbReference type="AlphaFoldDB" id="A0A8H7VAZ0"/>